<dbReference type="Proteomes" id="UP000824120">
    <property type="component" value="Chromosome 8"/>
</dbReference>
<reference evidence="2 3" key="1">
    <citation type="submission" date="2020-09" db="EMBL/GenBank/DDBJ databases">
        <title>De no assembly of potato wild relative species, Solanum commersonii.</title>
        <authorList>
            <person name="Cho K."/>
        </authorList>
    </citation>
    <scope>NUCLEOTIDE SEQUENCE [LARGE SCALE GENOMIC DNA]</scope>
    <source>
        <strain evidence="2">LZ3.2</strain>
        <tissue evidence="2">Leaf</tissue>
    </source>
</reference>
<keyword evidence="3" id="KW-1185">Reference proteome</keyword>
<evidence type="ECO:0000313" key="2">
    <source>
        <dbReference type="EMBL" id="KAG5590579.1"/>
    </source>
</evidence>
<proteinExistence type="predicted"/>
<evidence type="ECO:0000313" key="3">
    <source>
        <dbReference type="Proteomes" id="UP000824120"/>
    </source>
</evidence>
<accession>A0A9J5XQM4</accession>
<sequence>MKIGCSCLGDYSQKQARHRKRDVRLNNTPSILLFLLKRPSGCFYNVLLSEHGFTFAISGVVFFQGHLIVDEFQEFKMHENLSLVVPSSITDHCKRAEVEALSSDTWMEPKNPIFPWWKPKFQLANVEKAYAGLAKSHGELSILHNKMKKWEKSRDKLFTRMWKRVKGLWKFLKANKPLPTSRRDEDRYKPTTWRFGGGDEDMEDRWIGMRDQDGHNSSGDFDESSRMSWTGNSEALSQGPLHDLVHGRWNP</sequence>
<protein>
    <submittedName>
        <fullName evidence="2">Uncharacterized protein</fullName>
    </submittedName>
</protein>
<dbReference type="EMBL" id="JACXVP010000008">
    <property type="protein sequence ID" value="KAG5590579.1"/>
    <property type="molecule type" value="Genomic_DNA"/>
</dbReference>
<organism evidence="2 3">
    <name type="scientific">Solanum commersonii</name>
    <name type="common">Commerson's wild potato</name>
    <name type="synonym">Commerson's nightshade</name>
    <dbReference type="NCBI Taxonomy" id="4109"/>
    <lineage>
        <taxon>Eukaryota</taxon>
        <taxon>Viridiplantae</taxon>
        <taxon>Streptophyta</taxon>
        <taxon>Embryophyta</taxon>
        <taxon>Tracheophyta</taxon>
        <taxon>Spermatophyta</taxon>
        <taxon>Magnoliopsida</taxon>
        <taxon>eudicotyledons</taxon>
        <taxon>Gunneridae</taxon>
        <taxon>Pentapetalae</taxon>
        <taxon>asterids</taxon>
        <taxon>lamiids</taxon>
        <taxon>Solanales</taxon>
        <taxon>Solanaceae</taxon>
        <taxon>Solanoideae</taxon>
        <taxon>Solaneae</taxon>
        <taxon>Solanum</taxon>
    </lineage>
</organism>
<evidence type="ECO:0000256" key="1">
    <source>
        <dbReference type="SAM" id="MobiDB-lite"/>
    </source>
</evidence>
<comment type="caution">
    <text evidence="2">The sequence shown here is derived from an EMBL/GenBank/DDBJ whole genome shotgun (WGS) entry which is preliminary data.</text>
</comment>
<dbReference type="AlphaFoldDB" id="A0A9J5XQM4"/>
<gene>
    <name evidence="2" type="ORF">H5410_041093</name>
</gene>
<name>A0A9J5XQM4_SOLCO</name>
<feature type="compositionally biased region" description="Polar residues" evidence="1">
    <location>
        <begin position="226"/>
        <end position="236"/>
    </location>
</feature>
<feature type="region of interest" description="Disordered" evidence="1">
    <location>
        <begin position="209"/>
        <end position="251"/>
    </location>
</feature>